<evidence type="ECO:0000256" key="1">
    <source>
        <dbReference type="SAM" id="MobiDB-lite"/>
    </source>
</evidence>
<protein>
    <submittedName>
        <fullName evidence="3">SEL1-like repeat protein</fullName>
    </submittedName>
</protein>
<dbReference type="Gene3D" id="1.25.40.10">
    <property type="entry name" value="Tetratricopeptide repeat domain"/>
    <property type="match status" value="3"/>
</dbReference>
<dbReference type="RefSeq" id="WP_163674225.1">
    <property type="nucleotide sequence ID" value="NZ_JAAIYP010000007.1"/>
</dbReference>
<dbReference type="EMBL" id="JAAIYP010000007">
    <property type="protein sequence ID" value="NFV78865.1"/>
    <property type="molecule type" value="Genomic_DNA"/>
</dbReference>
<dbReference type="InterPro" id="IPR050767">
    <property type="entry name" value="Sel1_AlgK"/>
</dbReference>
<gene>
    <name evidence="3" type="ORF">G4223_01880</name>
</gene>
<feature type="chain" id="PRO_5028980408" evidence="2">
    <location>
        <begin position="21"/>
        <end position="367"/>
    </location>
</feature>
<dbReference type="PANTHER" id="PTHR11102:SF160">
    <property type="entry name" value="ERAD-ASSOCIATED E3 UBIQUITIN-PROTEIN LIGASE COMPONENT HRD3"/>
    <property type="match status" value="1"/>
</dbReference>
<sequence>MRIAAAAALLAVLFASPALAQKSRPAKAPAVSTLLQQATGGDAAAQYQLAQAYLDGKRVKRNAQTATEWFAFAAANGQAGAATELAQMFERGQGVKRDAKQAALWWFRAGMLGDEAARKHFVEMFLDGETDDIGGPTGAAWLEAAANAGDSRALLALGLAYEQGSGIPADPQSARHWYEQAAFAGDAEAMFRLGSMLLHAPGSWRLVYVDPEREAKNTERDVYYSDRDTAAKAGGKDRVPDPMRPGMIEGEQWLRQAARQGHAEAQYTLGMAFLNGFDLPFDMAEAVRWLSAAAFGGHAEAFMQVAELAAKGQGFGAKDPIRAWASYDLAAARGIKGADEARDRIAKSMNQRQLSRARQVAQEMRGN</sequence>
<feature type="region of interest" description="Disordered" evidence="1">
    <location>
        <begin position="348"/>
        <end position="367"/>
    </location>
</feature>
<evidence type="ECO:0000313" key="4">
    <source>
        <dbReference type="Proteomes" id="UP000480684"/>
    </source>
</evidence>
<dbReference type="InterPro" id="IPR006597">
    <property type="entry name" value="Sel1-like"/>
</dbReference>
<dbReference type="SMART" id="SM00671">
    <property type="entry name" value="SEL1"/>
    <property type="match status" value="5"/>
</dbReference>
<keyword evidence="2" id="KW-0732">Signal</keyword>
<dbReference type="InterPro" id="IPR011990">
    <property type="entry name" value="TPR-like_helical_dom_sf"/>
</dbReference>
<evidence type="ECO:0000313" key="3">
    <source>
        <dbReference type="EMBL" id="NFV78865.1"/>
    </source>
</evidence>
<evidence type="ECO:0000256" key="2">
    <source>
        <dbReference type="SAM" id="SignalP"/>
    </source>
</evidence>
<dbReference type="AlphaFoldDB" id="A0A7C9QRL6"/>
<keyword evidence="4" id="KW-1185">Reference proteome</keyword>
<dbReference type="PANTHER" id="PTHR11102">
    <property type="entry name" value="SEL-1-LIKE PROTEIN"/>
    <property type="match status" value="1"/>
</dbReference>
<reference evidence="3 4" key="1">
    <citation type="submission" date="2020-02" db="EMBL/GenBank/DDBJ databases">
        <authorList>
            <person name="Dziuba M."/>
            <person name="Kuznetsov B."/>
            <person name="Mardanov A."/>
            <person name="Ravin N."/>
            <person name="Grouzdev D."/>
        </authorList>
    </citation>
    <scope>NUCLEOTIDE SEQUENCE [LARGE SCALE GENOMIC DNA]</scope>
    <source>
        <strain evidence="3 4">SpK</strain>
    </source>
</reference>
<dbReference type="SUPFAM" id="SSF81901">
    <property type="entry name" value="HCP-like"/>
    <property type="match status" value="2"/>
</dbReference>
<accession>A0A7C9QRL6</accession>
<dbReference type="Pfam" id="PF08238">
    <property type="entry name" value="Sel1"/>
    <property type="match status" value="7"/>
</dbReference>
<proteinExistence type="predicted"/>
<dbReference type="Proteomes" id="UP000480684">
    <property type="component" value="Unassembled WGS sequence"/>
</dbReference>
<feature type="signal peptide" evidence="2">
    <location>
        <begin position="1"/>
        <end position="20"/>
    </location>
</feature>
<comment type="caution">
    <text evidence="3">The sequence shown here is derived from an EMBL/GenBank/DDBJ whole genome shotgun (WGS) entry which is preliminary data.</text>
</comment>
<name>A0A7C9QRL6_9PROT</name>
<organism evidence="3 4">
    <name type="scientific">Magnetospirillum aberrantis SpK</name>
    <dbReference type="NCBI Taxonomy" id="908842"/>
    <lineage>
        <taxon>Bacteria</taxon>
        <taxon>Pseudomonadati</taxon>
        <taxon>Pseudomonadota</taxon>
        <taxon>Alphaproteobacteria</taxon>
        <taxon>Rhodospirillales</taxon>
        <taxon>Rhodospirillaceae</taxon>
        <taxon>Magnetospirillum</taxon>
    </lineage>
</organism>